<organism evidence="5 6">
    <name type="scientific">Paenibacillus pini JCM 16418</name>
    <dbReference type="NCBI Taxonomy" id="1236976"/>
    <lineage>
        <taxon>Bacteria</taxon>
        <taxon>Bacillati</taxon>
        <taxon>Bacillota</taxon>
        <taxon>Bacilli</taxon>
        <taxon>Bacillales</taxon>
        <taxon>Paenibacillaceae</taxon>
        <taxon>Paenibacillus</taxon>
    </lineage>
</organism>
<evidence type="ECO:0000259" key="4">
    <source>
        <dbReference type="Pfam" id="PF04577"/>
    </source>
</evidence>
<name>W7YBD5_9BACL</name>
<protein>
    <submittedName>
        <fullName evidence="5">Tetratricopeptide TPR_2</fullName>
    </submittedName>
</protein>
<keyword evidence="2" id="KW-0808">Transferase</keyword>
<feature type="domain" description="Glycosyltransferase 61 catalytic" evidence="4">
    <location>
        <begin position="143"/>
        <end position="314"/>
    </location>
</feature>
<dbReference type="STRING" id="1236976.JCM16418_2173"/>
<dbReference type="Pfam" id="PF04577">
    <property type="entry name" value="Glyco_transf_61"/>
    <property type="match status" value="1"/>
</dbReference>
<proteinExistence type="predicted"/>
<evidence type="ECO:0000256" key="2">
    <source>
        <dbReference type="ARBA" id="ARBA00022679"/>
    </source>
</evidence>
<dbReference type="RefSeq" id="WP_036648236.1">
    <property type="nucleotide sequence ID" value="NZ_BAVZ01000005.1"/>
</dbReference>
<gene>
    <name evidence="5" type="ORF">JCM16418_2173</name>
</gene>
<dbReference type="PANTHER" id="PTHR20961">
    <property type="entry name" value="GLYCOSYLTRANSFERASE"/>
    <property type="match status" value="1"/>
</dbReference>
<reference evidence="5 6" key="1">
    <citation type="journal article" date="2014" name="Genome Announc.">
        <title>Draft Genome Sequence of Paenibacillus pini JCM 16418T, Isolated from the Rhizosphere of Pine Tree.</title>
        <authorList>
            <person name="Yuki M."/>
            <person name="Oshima K."/>
            <person name="Suda W."/>
            <person name="Oshida Y."/>
            <person name="Kitamura K."/>
            <person name="Iida Y."/>
            <person name="Hattori M."/>
            <person name="Ohkuma M."/>
        </authorList>
    </citation>
    <scope>NUCLEOTIDE SEQUENCE [LARGE SCALE GENOMIC DNA]</scope>
    <source>
        <strain evidence="5 6">JCM 16418</strain>
    </source>
</reference>
<dbReference type="InterPro" id="IPR049625">
    <property type="entry name" value="Glyco_transf_61_cat"/>
</dbReference>
<evidence type="ECO:0000256" key="3">
    <source>
        <dbReference type="ARBA" id="ARBA00023180"/>
    </source>
</evidence>
<dbReference type="OrthoDB" id="182122at2"/>
<sequence length="375" mass="42658">MNANTDGIRPAGYVESTEDWVMEKKNAGFHGYFIQTFDFGGESHFVAPQSVESGHHPYLTAYSLKPPRGFVASIPGGRLWGRSAAVLTPEGRLLSDVSHEYDEKLHTVVKGANHPIFTDWNHSNLISAQGTTASLGFCGSYNYFHWMYDVMARWGMLLETGISFDQVMINPNPYGTFVEQTLSMLGTPKEKIIRTYSTMYVEAEQLLVPSLIMDSHYPAWATEMLRRMFLPHQHVSYAASDRFYICRKRAGARRIVNEEQVMDYLASIGFRPLVLEQMSLAEQIRAFAVSRVIVAPHGAGLTNLAFCEPGTKVIEIFHPEHIMPTYWMISNHRQLNYYFMYANRQSVQGITFAGLEDIYVDIDKLKRTLRLAEIE</sequence>
<evidence type="ECO:0000313" key="6">
    <source>
        <dbReference type="Proteomes" id="UP000019364"/>
    </source>
</evidence>
<comment type="caution">
    <text evidence="5">The sequence shown here is derived from an EMBL/GenBank/DDBJ whole genome shotgun (WGS) entry which is preliminary data.</text>
</comment>
<dbReference type="GO" id="GO:0016757">
    <property type="term" value="F:glycosyltransferase activity"/>
    <property type="evidence" value="ECO:0007669"/>
    <property type="project" value="UniProtKB-KW"/>
</dbReference>
<evidence type="ECO:0000313" key="5">
    <source>
        <dbReference type="EMBL" id="GAF08135.1"/>
    </source>
</evidence>
<keyword evidence="3" id="KW-0325">Glycoprotein</keyword>
<evidence type="ECO:0000256" key="1">
    <source>
        <dbReference type="ARBA" id="ARBA00022676"/>
    </source>
</evidence>
<dbReference type="EMBL" id="BAVZ01000005">
    <property type="protein sequence ID" value="GAF08135.1"/>
    <property type="molecule type" value="Genomic_DNA"/>
</dbReference>
<dbReference type="InterPro" id="IPR007657">
    <property type="entry name" value="Glycosyltransferase_61"/>
</dbReference>
<dbReference type="Proteomes" id="UP000019364">
    <property type="component" value="Unassembled WGS sequence"/>
</dbReference>
<dbReference type="eggNOG" id="COG4421">
    <property type="taxonomic scope" value="Bacteria"/>
</dbReference>
<accession>W7YBD5</accession>
<keyword evidence="6" id="KW-1185">Reference proteome</keyword>
<keyword evidence="1" id="KW-0328">Glycosyltransferase</keyword>
<dbReference type="AlphaFoldDB" id="W7YBD5"/>